<protein>
    <submittedName>
        <fullName evidence="2">Uncharacterized protein</fullName>
    </submittedName>
</protein>
<proteinExistence type="predicted"/>
<name>A0A327JNR8_9HYPH</name>
<dbReference type="OrthoDB" id="8450449at2"/>
<accession>A0A327JNR8</accession>
<keyword evidence="1" id="KW-1133">Transmembrane helix</keyword>
<reference evidence="2 3" key="1">
    <citation type="submission" date="2017-07" db="EMBL/GenBank/DDBJ databases">
        <title>Draft Genome Sequences of Select Purple Nonsulfur Bacteria.</title>
        <authorList>
            <person name="Lasarre B."/>
            <person name="Mckinlay J.B."/>
        </authorList>
    </citation>
    <scope>NUCLEOTIDE SEQUENCE [LARGE SCALE GENOMIC DNA]</scope>
    <source>
        <strain evidence="2 3">DSM 11290</strain>
    </source>
</reference>
<organism evidence="2 3">
    <name type="scientific">Rhodobium orientis</name>
    <dbReference type="NCBI Taxonomy" id="34017"/>
    <lineage>
        <taxon>Bacteria</taxon>
        <taxon>Pseudomonadati</taxon>
        <taxon>Pseudomonadota</taxon>
        <taxon>Alphaproteobacteria</taxon>
        <taxon>Hyphomicrobiales</taxon>
        <taxon>Rhodobiaceae</taxon>
        <taxon>Rhodobium</taxon>
    </lineage>
</organism>
<dbReference type="EMBL" id="NPEV01000023">
    <property type="protein sequence ID" value="RAI27013.1"/>
    <property type="molecule type" value="Genomic_DNA"/>
</dbReference>
<feature type="transmembrane region" description="Helical" evidence="1">
    <location>
        <begin position="12"/>
        <end position="34"/>
    </location>
</feature>
<sequence length="178" mass="19225">MFQDTGGLPIAGGALMAMVLYGGVSLFVTGPVIAERTIEKSNWAARCDGFIRAEIKADEPEAPHIPKLGCNAIFGLYGRAGQEYCRVHGHHFDNNILTQTLEAAQKAKRAARKKRMDYAAAHAGSRCDCAVTMTLEKRRTDFALYAGTLRLVVPRSVKALQSELKSALNSPECAAKGS</sequence>
<keyword evidence="3" id="KW-1185">Reference proteome</keyword>
<dbReference type="AlphaFoldDB" id="A0A327JNR8"/>
<evidence type="ECO:0000313" key="2">
    <source>
        <dbReference type="EMBL" id="RAI27013.1"/>
    </source>
</evidence>
<comment type="caution">
    <text evidence="2">The sequence shown here is derived from an EMBL/GenBank/DDBJ whole genome shotgun (WGS) entry which is preliminary data.</text>
</comment>
<gene>
    <name evidence="2" type="ORF">CH339_11765</name>
</gene>
<evidence type="ECO:0000313" key="3">
    <source>
        <dbReference type="Proteomes" id="UP000249299"/>
    </source>
</evidence>
<keyword evidence="1" id="KW-0472">Membrane</keyword>
<evidence type="ECO:0000256" key="1">
    <source>
        <dbReference type="SAM" id="Phobius"/>
    </source>
</evidence>
<keyword evidence="1" id="KW-0812">Transmembrane</keyword>
<dbReference type="Proteomes" id="UP000249299">
    <property type="component" value="Unassembled WGS sequence"/>
</dbReference>
<dbReference type="RefSeq" id="WP_111434561.1">
    <property type="nucleotide sequence ID" value="NZ_JACIGG010000025.1"/>
</dbReference>